<accession>A0A5M3Y317</accession>
<sequence>MECTSRVMPMPSIDIGIRPTNPASTNDFAPRVLNSPRYGPTMTKPLSRALGTMYCVRARRPGSAAAMGVARGQLDLPH</sequence>
<keyword evidence="3" id="KW-1185">Reference proteome</keyword>
<gene>
    <name evidence="2" type="ORF">Aple_095780</name>
</gene>
<organism evidence="2 3">
    <name type="scientific">Acrocarpospora pleiomorpha</name>
    <dbReference type="NCBI Taxonomy" id="90975"/>
    <lineage>
        <taxon>Bacteria</taxon>
        <taxon>Bacillati</taxon>
        <taxon>Actinomycetota</taxon>
        <taxon>Actinomycetes</taxon>
        <taxon>Streptosporangiales</taxon>
        <taxon>Streptosporangiaceae</taxon>
        <taxon>Acrocarpospora</taxon>
    </lineage>
</organism>
<comment type="caution">
    <text evidence="2">The sequence shown here is derived from an EMBL/GenBank/DDBJ whole genome shotgun (WGS) entry which is preliminary data.</text>
</comment>
<dbReference type="AlphaFoldDB" id="A0A5M3Y317"/>
<feature type="region of interest" description="Disordered" evidence="1">
    <location>
        <begin position="1"/>
        <end position="42"/>
    </location>
</feature>
<proteinExistence type="predicted"/>
<evidence type="ECO:0000256" key="1">
    <source>
        <dbReference type="SAM" id="MobiDB-lite"/>
    </source>
</evidence>
<dbReference type="EMBL" id="BLAF01000094">
    <property type="protein sequence ID" value="GES26679.1"/>
    <property type="molecule type" value="Genomic_DNA"/>
</dbReference>
<name>A0A5M3Y317_9ACTN</name>
<dbReference type="Proteomes" id="UP000377595">
    <property type="component" value="Unassembled WGS sequence"/>
</dbReference>
<reference evidence="2 3" key="1">
    <citation type="submission" date="2019-10" db="EMBL/GenBank/DDBJ databases">
        <title>Whole genome shotgun sequence of Acrocarpospora pleiomorpha NBRC 16267.</title>
        <authorList>
            <person name="Ichikawa N."/>
            <person name="Kimura A."/>
            <person name="Kitahashi Y."/>
            <person name="Komaki H."/>
            <person name="Oguchi A."/>
        </authorList>
    </citation>
    <scope>NUCLEOTIDE SEQUENCE [LARGE SCALE GENOMIC DNA]</scope>
    <source>
        <strain evidence="2 3">NBRC 16267</strain>
    </source>
</reference>
<protein>
    <submittedName>
        <fullName evidence="2">Uncharacterized protein</fullName>
    </submittedName>
</protein>
<evidence type="ECO:0000313" key="3">
    <source>
        <dbReference type="Proteomes" id="UP000377595"/>
    </source>
</evidence>
<evidence type="ECO:0000313" key="2">
    <source>
        <dbReference type="EMBL" id="GES26679.1"/>
    </source>
</evidence>